<accession>A0ABR2KXD0</accession>
<evidence type="ECO:0008006" key="8">
    <source>
        <dbReference type="Google" id="ProtNLM"/>
    </source>
</evidence>
<evidence type="ECO:0000256" key="1">
    <source>
        <dbReference type="ARBA" id="ARBA00004167"/>
    </source>
</evidence>
<dbReference type="Pfam" id="PF13848">
    <property type="entry name" value="Thioredoxin_6"/>
    <property type="match status" value="1"/>
</dbReference>
<name>A0ABR2KXD0_9EUKA</name>
<dbReference type="PANTHER" id="PTHR46426:SF1">
    <property type="entry name" value="PROTEIN DISULFIDE-ISOMERASE TMX3"/>
    <property type="match status" value="1"/>
</dbReference>
<dbReference type="Proteomes" id="UP001470230">
    <property type="component" value="Unassembled WGS sequence"/>
</dbReference>
<sequence length="315" mass="37595">MQDNLPKHRINNRRFWVDSDTKQKFLYQGNEYTREKLKKFIKYQLSFPFIFIKDKNKITNTKNEEIKNSVFVFYYKDKNDDKFKIAKNAAKSIAQNNQCQFYAIEDKRFKLSAIREKDSESFYHGDWLQNSLYLFIKRRLFPTLVEFNRKTIDQLKSSHRLTLIAFLDPKIYLSDWKHLAQEIESDFQFSYVIYSPRNSFARLFGIQATNLPQVILYDANNQKWIPYENDLTDTGLIKWMKQLDLSNANWKTPQNAFLMILELGFISLLSNGGPIFYLFLLILFFIIALIIRFINGTLFKKPRHKRGSDRAYEAL</sequence>
<proteinExistence type="predicted"/>
<feature type="transmembrane region" description="Helical" evidence="5">
    <location>
        <begin position="275"/>
        <end position="295"/>
    </location>
</feature>
<evidence type="ECO:0000313" key="6">
    <source>
        <dbReference type="EMBL" id="KAK8895774.1"/>
    </source>
</evidence>
<dbReference type="EMBL" id="JAPFFF010000002">
    <property type="protein sequence ID" value="KAK8895774.1"/>
    <property type="molecule type" value="Genomic_DNA"/>
</dbReference>
<organism evidence="6 7">
    <name type="scientific">Tritrichomonas musculus</name>
    <dbReference type="NCBI Taxonomy" id="1915356"/>
    <lineage>
        <taxon>Eukaryota</taxon>
        <taxon>Metamonada</taxon>
        <taxon>Parabasalia</taxon>
        <taxon>Tritrichomonadida</taxon>
        <taxon>Tritrichomonadidae</taxon>
        <taxon>Tritrichomonas</taxon>
    </lineage>
</organism>
<evidence type="ECO:0000256" key="4">
    <source>
        <dbReference type="ARBA" id="ARBA00023136"/>
    </source>
</evidence>
<dbReference type="InterPro" id="IPR036249">
    <property type="entry name" value="Thioredoxin-like_sf"/>
</dbReference>
<dbReference type="InterPro" id="IPR052250">
    <property type="entry name" value="PDI_TMX3"/>
</dbReference>
<gene>
    <name evidence="6" type="ORF">M9Y10_013659</name>
</gene>
<keyword evidence="7" id="KW-1185">Reference proteome</keyword>
<evidence type="ECO:0000256" key="3">
    <source>
        <dbReference type="ARBA" id="ARBA00022989"/>
    </source>
</evidence>
<keyword evidence="2 5" id="KW-0812">Transmembrane</keyword>
<dbReference type="Gene3D" id="3.40.30.10">
    <property type="entry name" value="Glutaredoxin"/>
    <property type="match status" value="1"/>
</dbReference>
<reference evidence="6 7" key="1">
    <citation type="submission" date="2024-04" db="EMBL/GenBank/DDBJ databases">
        <title>Tritrichomonas musculus Genome.</title>
        <authorList>
            <person name="Alves-Ferreira E."/>
            <person name="Grigg M."/>
            <person name="Lorenzi H."/>
            <person name="Galac M."/>
        </authorList>
    </citation>
    <scope>NUCLEOTIDE SEQUENCE [LARGE SCALE GENOMIC DNA]</scope>
    <source>
        <strain evidence="6 7">EAF2021</strain>
    </source>
</reference>
<evidence type="ECO:0000313" key="7">
    <source>
        <dbReference type="Proteomes" id="UP001470230"/>
    </source>
</evidence>
<dbReference type="PANTHER" id="PTHR46426">
    <property type="entry name" value="PROTEIN DISULFIDE-ISOMERASE TMX3"/>
    <property type="match status" value="1"/>
</dbReference>
<keyword evidence="3 5" id="KW-1133">Transmembrane helix</keyword>
<evidence type="ECO:0000256" key="2">
    <source>
        <dbReference type="ARBA" id="ARBA00022692"/>
    </source>
</evidence>
<protein>
    <recommendedName>
        <fullName evidence="8">Thioredoxin-like fold domain-containing protein</fullName>
    </recommendedName>
</protein>
<keyword evidence="4 5" id="KW-0472">Membrane</keyword>
<evidence type="ECO:0000256" key="5">
    <source>
        <dbReference type="SAM" id="Phobius"/>
    </source>
</evidence>
<comment type="caution">
    <text evidence="6">The sequence shown here is derived from an EMBL/GenBank/DDBJ whole genome shotgun (WGS) entry which is preliminary data.</text>
</comment>
<comment type="subcellular location">
    <subcellularLocation>
        <location evidence="1">Membrane</location>
        <topology evidence="1">Single-pass membrane protein</topology>
    </subcellularLocation>
</comment>
<dbReference type="SUPFAM" id="SSF52833">
    <property type="entry name" value="Thioredoxin-like"/>
    <property type="match status" value="1"/>
</dbReference>